<dbReference type="Proteomes" id="UP000029121">
    <property type="component" value="Unassembled WGS sequence"/>
</dbReference>
<keyword evidence="2" id="KW-0472">Membrane</keyword>
<reference evidence="5" key="1">
    <citation type="journal article" date="2013" name="Nat. Genet.">
        <title>The Capsella rubella genome and the genomic consequences of rapid mating system evolution.</title>
        <authorList>
            <person name="Slotte T."/>
            <person name="Hazzouri K.M."/>
            <person name="Agren J.A."/>
            <person name="Koenig D."/>
            <person name="Maumus F."/>
            <person name="Guo Y.L."/>
            <person name="Steige K."/>
            <person name="Platts A.E."/>
            <person name="Escobar J.S."/>
            <person name="Newman L.K."/>
            <person name="Wang W."/>
            <person name="Mandakova T."/>
            <person name="Vello E."/>
            <person name="Smith L.M."/>
            <person name="Henz S.R."/>
            <person name="Steffen J."/>
            <person name="Takuno S."/>
            <person name="Brandvain Y."/>
            <person name="Coop G."/>
            <person name="Andolfatto P."/>
            <person name="Hu T.T."/>
            <person name="Blanchette M."/>
            <person name="Clark R.M."/>
            <person name="Quesneville H."/>
            <person name="Nordborg M."/>
            <person name="Gaut B.S."/>
            <person name="Lysak M.A."/>
            <person name="Jenkins J."/>
            <person name="Grimwood J."/>
            <person name="Chapman J."/>
            <person name="Prochnik S."/>
            <person name="Shu S."/>
            <person name="Rokhsar D."/>
            <person name="Schmutz J."/>
            <person name="Weigel D."/>
            <person name="Wright S.I."/>
        </authorList>
    </citation>
    <scope>NUCLEOTIDE SEQUENCE [LARGE SCALE GENOMIC DNA]</scope>
    <source>
        <strain evidence="5">cv. Monte Gargano</strain>
    </source>
</reference>
<evidence type="ECO:0000256" key="1">
    <source>
        <dbReference type="SAM" id="MobiDB-lite"/>
    </source>
</evidence>
<keyword evidence="2" id="KW-1133">Transmembrane helix</keyword>
<accession>R0F840</accession>
<evidence type="ECO:0000313" key="4">
    <source>
        <dbReference type="EMBL" id="EOA18042.1"/>
    </source>
</evidence>
<protein>
    <submittedName>
        <fullName evidence="4">Uncharacterized protein</fullName>
    </submittedName>
</protein>
<proteinExistence type="predicted"/>
<feature type="region of interest" description="Disordered" evidence="1">
    <location>
        <begin position="86"/>
        <end position="120"/>
    </location>
</feature>
<dbReference type="KEGG" id="crb:17880202"/>
<feature type="transmembrane region" description="Helical" evidence="2">
    <location>
        <begin position="121"/>
        <end position="140"/>
    </location>
</feature>
<dbReference type="AlphaFoldDB" id="R0F840"/>
<evidence type="ECO:0000256" key="3">
    <source>
        <dbReference type="SAM" id="SignalP"/>
    </source>
</evidence>
<dbReference type="EMBL" id="KB870811">
    <property type="protein sequence ID" value="EOA18042.1"/>
    <property type="molecule type" value="Genomic_DNA"/>
</dbReference>
<gene>
    <name evidence="4" type="ORF">CARUB_v10006487mg</name>
</gene>
<evidence type="ECO:0000313" key="5">
    <source>
        <dbReference type="Proteomes" id="UP000029121"/>
    </source>
</evidence>
<keyword evidence="5" id="KW-1185">Reference proteome</keyword>
<dbReference type="OrthoDB" id="1112912at2759"/>
<evidence type="ECO:0000256" key="2">
    <source>
        <dbReference type="SAM" id="Phobius"/>
    </source>
</evidence>
<feature type="compositionally biased region" description="Low complexity" evidence="1">
    <location>
        <begin position="26"/>
        <end position="47"/>
    </location>
</feature>
<keyword evidence="3" id="KW-0732">Signal</keyword>
<feature type="signal peptide" evidence="3">
    <location>
        <begin position="1"/>
        <end position="24"/>
    </location>
</feature>
<organism evidence="4 5">
    <name type="scientific">Capsella rubella</name>
    <dbReference type="NCBI Taxonomy" id="81985"/>
    <lineage>
        <taxon>Eukaryota</taxon>
        <taxon>Viridiplantae</taxon>
        <taxon>Streptophyta</taxon>
        <taxon>Embryophyta</taxon>
        <taxon>Tracheophyta</taxon>
        <taxon>Spermatophyta</taxon>
        <taxon>Magnoliopsida</taxon>
        <taxon>eudicotyledons</taxon>
        <taxon>Gunneridae</taxon>
        <taxon>Pentapetalae</taxon>
        <taxon>rosids</taxon>
        <taxon>malvids</taxon>
        <taxon>Brassicales</taxon>
        <taxon>Brassicaceae</taxon>
        <taxon>Camelineae</taxon>
        <taxon>Capsella</taxon>
    </lineage>
</organism>
<sequence length="141" mass="15036">MARRHFSFAILVIICLALAGGAYAAGSSSPSPPATTSNTTETSSPETIFGFNATKGNSQDYSDYEVPTNLAPDGVEVVEDYVPISVNSDKDNDVLAQPEGESDKKTTQQPKDSSSSSSSSYSYSSFVVLFVVVFVLRFDIN</sequence>
<feature type="chain" id="PRO_5004349928" evidence="3">
    <location>
        <begin position="25"/>
        <end position="141"/>
    </location>
</feature>
<name>R0F840_9BRAS</name>
<keyword evidence="2" id="KW-0812">Transmembrane</keyword>
<feature type="region of interest" description="Disordered" evidence="1">
    <location>
        <begin position="26"/>
        <end position="66"/>
    </location>
</feature>